<comment type="caution">
    <text evidence="2">The sequence shown here is derived from an EMBL/GenBank/DDBJ whole genome shotgun (WGS) entry which is preliminary data.</text>
</comment>
<proteinExistence type="predicted"/>
<gene>
    <name evidence="2" type="ORF">GCM10009799_47870</name>
</gene>
<organism evidence="2 3">
    <name type="scientific">Nocardiopsis rhodophaea</name>
    <dbReference type="NCBI Taxonomy" id="280238"/>
    <lineage>
        <taxon>Bacteria</taxon>
        <taxon>Bacillati</taxon>
        <taxon>Actinomycetota</taxon>
        <taxon>Actinomycetes</taxon>
        <taxon>Streptosporangiales</taxon>
        <taxon>Nocardiopsidaceae</taxon>
        <taxon>Nocardiopsis</taxon>
    </lineage>
</organism>
<dbReference type="Proteomes" id="UP001501585">
    <property type="component" value="Unassembled WGS sequence"/>
</dbReference>
<evidence type="ECO:0000313" key="2">
    <source>
        <dbReference type="EMBL" id="GAA2013975.1"/>
    </source>
</evidence>
<name>A0ABN2TMG4_9ACTN</name>
<reference evidence="2 3" key="1">
    <citation type="journal article" date="2019" name="Int. J. Syst. Evol. Microbiol.">
        <title>The Global Catalogue of Microorganisms (GCM) 10K type strain sequencing project: providing services to taxonomists for standard genome sequencing and annotation.</title>
        <authorList>
            <consortium name="The Broad Institute Genomics Platform"/>
            <consortium name="The Broad Institute Genome Sequencing Center for Infectious Disease"/>
            <person name="Wu L."/>
            <person name="Ma J."/>
        </authorList>
    </citation>
    <scope>NUCLEOTIDE SEQUENCE [LARGE SCALE GENOMIC DNA]</scope>
    <source>
        <strain evidence="2 3">JCM 15313</strain>
    </source>
</reference>
<evidence type="ECO:0000313" key="3">
    <source>
        <dbReference type="Proteomes" id="UP001501585"/>
    </source>
</evidence>
<accession>A0ABN2TMG4</accession>
<feature type="region of interest" description="Disordered" evidence="1">
    <location>
        <begin position="1"/>
        <end position="34"/>
    </location>
</feature>
<evidence type="ECO:0000256" key="1">
    <source>
        <dbReference type="SAM" id="MobiDB-lite"/>
    </source>
</evidence>
<dbReference type="EMBL" id="BAAAPC010000027">
    <property type="protein sequence ID" value="GAA2013975.1"/>
    <property type="molecule type" value="Genomic_DNA"/>
</dbReference>
<sequence length="77" mass="8163">MARVSVEPPRTPPNRPVIPRARRGRGTSSSPMATTEVMAGVLRADPGAAGPMELSAVVAVENRCCRINRVLGQAGRR</sequence>
<protein>
    <submittedName>
        <fullName evidence="2">Uncharacterized protein</fullName>
    </submittedName>
</protein>
<keyword evidence="3" id="KW-1185">Reference proteome</keyword>